<keyword evidence="2" id="KW-1185">Reference proteome</keyword>
<sequence>MHEAVKENRISRPVNFSRNLRTPAASRSNPRSFYSFKRVTIERANHRDSSATKIAQIIDGERRQSAEIKSRCCSPKSADIVTAERRLFIISDRFFNPTAGHSAGTILTTQQLIALQLHRETTTHHSFATIPLTRVDVWFLALALRLVFTKRRRFTPTLSTADQLSPASATAKF</sequence>
<dbReference type="EMBL" id="KV011822">
    <property type="protein sequence ID" value="KZV25854.1"/>
    <property type="molecule type" value="Genomic_DNA"/>
</dbReference>
<accession>A0A2Z7AVG2</accession>
<evidence type="ECO:0000313" key="2">
    <source>
        <dbReference type="Proteomes" id="UP000250235"/>
    </source>
</evidence>
<evidence type="ECO:0000313" key="1">
    <source>
        <dbReference type="EMBL" id="KZV25854.1"/>
    </source>
</evidence>
<gene>
    <name evidence="1" type="ORF">F511_29131</name>
</gene>
<organism evidence="1 2">
    <name type="scientific">Dorcoceras hygrometricum</name>
    <dbReference type="NCBI Taxonomy" id="472368"/>
    <lineage>
        <taxon>Eukaryota</taxon>
        <taxon>Viridiplantae</taxon>
        <taxon>Streptophyta</taxon>
        <taxon>Embryophyta</taxon>
        <taxon>Tracheophyta</taxon>
        <taxon>Spermatophyta</taxon>
        <taxon>Magnoliopsida</taxon>
        <taxon>eudicotyledons</taxon>
        <taxon>Gunneridae</taxon>
        <taxon>Pentapetalae</taxon>
        <taxon>asterids</taxon>
        <taxon>lamiids</taxon>
        <taxon>Lamiales</taxon>
        <taxon>Gesneriaceae</taxon>
        <taxon>Didymocarpoideae</taxon>
        <taxon>Trichosporeae</taxon>
        <taxon>Loxocarpinae</taxon>
        <taxon>Dorcoceras</taxon>
    </lineage>
</organism>
<dbReference type="AlphaFoldDB" id="A0A2Z7AVG2"/>
<name>A0A2Z7AVG2_9LAMI</name>
<reference evidence="1 2" key="1">
    <citation type="journal article" date="2015" name="Proc. Natl. Acad. Sci. U.S.A.">
        <title>The resurrection genome of Boea hygrometrica: A blueprint for survival of dehydration.</title>
        <authorList>
            <person name="Xiao L."/>
            <person name="Yang G."/>
            <person name="Zhang L."/>
            <person name="Yang X."/>
            <person name="Zhao S."/>
            <person name="Ji Z."/>
            <person name="Zhou Q."/>
            <person name="Hu M."/>
            <person name="Wang Y."/>
            <person name="Chen M."/>
            <person name="Xu Y."/>
            <person name="Jin H."/>
            <person name="Xiao X."/>
            <person name="Hu G."/>
            <person name="Bao F."/>
            <person name="Hu Y."/>
            <person name="Wan P."/>
            <person name="Li L."/>
            <person name="Deng X."/>
            <person name="Kuang T."/>
            <person name="Xiang C."/>
            <person name="Zhu J.K."/>
            <person name="Oliver M.J."/>
            <person name="He Y."/>
        </authorList>
    </citation>
    <scope>NUCLEOTIDE SEQUENCE [LARGE SCALE GENOMIC DNA]</scope>
    <source>
        <strain evidence="2">cv. XS01</strain>
    </source>
</reference>
<proteinExistence type="predicted"/>
<dbReference type="Proteomes" id="UP000250235">
    <property type="component" value="Unassembled WGS sequence"/>
</dbReference>
<protein>
    <submittedName>
        <fullName evidence="1">Uncharacterized protein</fullName>
    </submittedName>
</protein>